<evidence type="ECO:0000256" key="6">
    <source>
        <dbReference type="ARBA" id="ARBA00023049"/>
    </source>
</evidence>
<dbReference type="OrthoDB" id="952271at2759"/>
<dbReference type="InterPro" id="IPR054734">
    <property type="entry name" value="PqqF-like_C_4"/>
</dbReference>
<dbReference type="Gene3D" id="3.30.830.10">
    <property type="entry name" value="Metalloenzyme, LuxS/M16 peptidase-like"/>
    <property type="match status" value="4"/>
</dbReference>
<dbReference type="InterPro" id="IPR011249">
    <property type="entry name" value="Metalloenz_LuxS/M16"/>
</dbReference>
<dbReference type="Pfam" id="PF00675">
    <property type="entry name" value="Peptidase_M16"/>
    <property type="match status" value="1"/>
</dbReference>
<feature type="domain" description="Peptidase M16 middle/third" evidence="9">
    <location>
        <begin position="390"/>
        <end position="678"/>
    </location>
</feature>
<evidence type="ECO:0000259" key="10">
    <source>
        <dbReference type="Pfam" id="PF22456"/>
    </source>
</evidence>
<dbReference type="GO" id="GO:0005829">
    <property type="term" value="C:cytosol"/>
    <property type="evidence" value="ECO:0007669"/>
    <property type="project" value="TreeGrafter"/>
</dbReference>
<evidence type="ECO:0000259" key="7">
    <source>
        <dbReference type="Pfam" id="PF00675"/>
    </source>
</evidence>
<dbReference type="Pfam" id="PF16187">
    <property type="entry name" value="Peptidase_M16_M"/>
    <property type="match status" value="1"/>
</dbReference>
<comment type="similarity">
    <text evidence="1">Belongs to the peptidase M16 family.</text>
</comment>
<keyword evidence="12" id="KW-1185">Reference proteome</keyword>
<dbReference type="InterPro" id="IPR007863">
    <property type="entry name" value="Peptidase_M16_C"/>
</dbReference>
<dbReference type="AlphaFoldDB" id="A0A2T6ZVH6"/>
<dbReference type="PANTHER" id="PTHR43690:SF18">
    <property type="entry name" value="INSULIN-DEGRADING ENZYME-RELATED"/>
    <property type="match status" value="1"/>
</dbReference>
<dbReference type="InterPro" id="IPR032632">
    <property type="entry name" value="Peptidase_M16_M"/>
</dbReference>
<dbReference type="GO" id="GO:0005739">
    <property type="term" value="C:mitochondrion"/>
    <property type="evidence" value="ECO:0007669"/>
    <property type="project" value="TreeGrafter"/>
</dbReference>
<sequence length="1076" mass="123039">MPSDMNELPIRSGGAAVLADKLEQPALDNRSYRVIQLSNKLEALIVHDPDTDKASAALDVHVGSFLDRDDLQGQAHAVEHLLFMGTEKYPKENEYSQYLSENSGQSNAYTAPTSTNYYFEVGHQAFYGALDRFAQFFISPLFLAETLDRELRAVDSENKKNLQSDTWRLHQLLKSLSNPKHPYCHFSTGNLETLKEGPAKRGINVRDEFLKFHGKYYSSNLMKLVVLGREDLDTLEKWVVELFEGVKNKDLPDPRFEGQPFTDKELLTQIFAKPVMDTRSLEITFTYPDEEKLFMYQPSRYCSHLIGHEGPGSILALLRRKGWAHSLAAGAEPTCNDAAFFKISTKLTEDGLENYEEVMKVIFEYIHLIRSTPPQEWIMREMQAVAAIEFKFRQKSPASKFTSRLSSIMQKPLPREWLLSGTTLIREFDASLISKSLAYLNPSNFRCTIVARECPRGDWEAKERWYGTEYRVEKIPEKLLLEIREIFDGSKEQSKELHLPQKNEFIPTNFEVQRKEVQEPQKAPALIKNTEISRVWYKKDDTFWVPKANLNCILRNPLAYSTPGNTVRARLYCRLVKDALNEYAYDAEIAGLDYNLFPHSLGLDVEISGYNDKIPLLLEKLLLKMRDLEITPDRFKVIKDKVMKELRNGDFALPYYQVGEFARYLLSQHMWLNDDLRDELGNTTLEDVKAFFPQIVQQFHLEALIHGNLYKEDALRLTSLVETILKPRVLPPSQFTIRRSLIMPAGGKFIYPRPLRDEMNVNHCIEFSLYIGEHTDRALRAKTILFSQLTEEPAFNQLRTKEQLGYVVFSGPRMNSTTIVYRFLIQSECTGPYLESRIEKFLAGYKDTLESMSEKDFKGHINSVIVKRTEKMKNLNQESQRLWSYIRSELYDFSQIDIEVDIIRNITKSEMLDFYNKFIDPASHTRSKASVHMHAAAAAGAPKPSHSDAIIGNICEYISTYSGVETDPVVISKALSAVDFTEPKSAMSGFLQCLTQDLKISPETAQSIVQEGAAILTTLLPSLAKVNALPQEEEEEIGDQGEVIEDICAYKARLQLTKGAMPVRPLVEFEESSAKL</sequence>
<comment type="caution">
    <text evidence="11">The sequence shown here is derived from an EMBL/GenBank/DDBJ whole genome shotgun (WGS) entry which is preliminary data.</text>
</comment>
<evidence type="ECO:0000259" key="9">
    <source>
        <dbReference type="Pfam" id="PF16187"/>
    </source>
</evidence>
<evidence type="ECO:0000256" key="2">
    <source>
        <dbReference type="ARBA" id="ARBA00022670"/>
    </source>
</evidence>
<evidence type="ECO:0000256" key="5">
    <source>
        <dbReference type="ARBA" id="ARBA00022833"/>
    </source>
</evidence>
<keyword evidence="2" id="KW-0645">Protease</keyword>
<evidence type="ECO:0000256" key="1">
    <source>
        <dbReference type="ARBA" id="ARBA00007261"/>
    </source>
</evidence>
<dbReference type="FunFam" id="3.30.830.10:FF:000005">
    <property type="entry name" value="nardilysin isoform X1"/>
    <property type="match status" value="1"/>
</dbReference>
<dbReference type="GO" id="GO:0004222">
    <property type="term" value="F:metalloendopeptidase activity"/>
    <property type="evidence" value="ECO:0007669"/>
    <property type="project" value="TreeGrafter"/>
</dbReference>
<dbReference type="InterPro" id="IPR011765">
    <property type="entry name" value="Pept_M16_N"/>
</dbReference>
<dbReference type="Pfam" id="PF22456">
    <property type="entry name" value="PqqF-like_C_4"/>
    <property type="match status" value="1"/>
</dbReference>
<gene>
    <name evidence="11" type="ORF">B9Z19DRAFT_1125095</name>
</gene>
<evidence type="ECO:0000313" key="11">
    <source>
        <dbReference type="EMBL" id="PUU79501.1"/>
    </source>
</evidence>
<dbReference type="FunFam" id="3.30.830.10:FF:000004">
    <property type="entry name" value="Putative insulin-degrading enzyme"/>
    <property type="match status" value="1"/>
</dbReference>
<dbReference type="Pfam" id="PF05193">
    <property type="entry name" value="Peptidase_M16_C"/>
    <property type="match status" value="1"/>
</dbReference>
<evidence type="ECO:0000256" key="3">
    <source>
        <dbReference type="ARBA" id="ARBA00022723"/>
    </source>
</evidence>
<evidence type="ECO:0000256" key="4">
    <source>
        <dbReference type="ARBA" id="ARBA00022801"/>
    </source>
</evidence>
<dbReference type="STRING" id="42251.A0A2T6ZVH6"/>
<accession>A0A2T6ZVH6</accession>
<dbReference type="GO" id="GO:0051603">
    <property type="term" value="P:proteolysis involved in protein catabolic process"/>
    <property type="evidence" value="ECO:0007669"/>
    <property type="project" value="TreeGrafter"/>
</dbReference>
<dbReference type="EMBL" id="NESQ01000090">
    <property type="protein sequence ID" value="PUU79501.1"/>
    <property type="molecule type" value="Genomic_DNA"/>
</dbReference>
<feature type="domain" description="Peptidase M16 N-terminal" evidence="7">
    <location>
        <begin position="44"/>
        <end position="180"/>
    </location>
</feature>
<keyword evidence="5" id="KW-0862">Zinc</keyword>
<evidence type="ECO:0000259" key="8">
    <source>
        <dbReference type="Pfam" id="PF05193"/>
    </source>
</evidence>
<proteinExistence type="inferred from homology"/>
<keyword evidence="3" id="KW-0479">Metal-binding</keyword>
<keyword evidence="6" id="KW-0482">Metalloprotease</keyword>
<name>A0A2T6ZVH6_TUBBO</name>
<dbReference type="GO" id="GO:0043171">
    <property type="term" value="P:peptide catabolic process"/>
    <property type="evidence" value="ECO:0007669"/>
    <property type="project" value="TreeGrafter"/>
</dbReference>
<dbReference type="Proteomes" id="UP000244722">
    <property type="component" value="Unassembled WGS sequence"/>
</dbReference>
<dbReference type="PANTHER" id="PTHR43690">
    <property type="entry name" value="NARDILYSIN"/>
    <property type="match status" value="1"/>
</dbReference>
<dbReference type="GO" id="GO:0046872">
    <property type="term" value="F:metal ion binding"/>
    <property type="evidence" value="ECO:0007669"/>
    <property type="project" value="UniProtKB-KW"/>
</dbReference>
<dbReference type="SUPFAM" id="SSF63411">
    <property type="entry name" value="LuxS/MPP-like metallohydrolase"/>
    <property type="match status" value="4"/>
</dbReference>
<dbReference type="InterPro" id="IPR050626">
    <property type="entry name" value="Peptidase_M16"/>
</dbReference>
<feature type="domain" description="Peptidase M16 C-terminal" evidence="8">
    <location>
        <begin position="206"/>
        <end position="383"/>
    </location>
</feature>
<dbReference type="FunFam" id="3.30.830.10:FF:000003">
    <property type="entry name" value="Insulin-degrading enzyme"/>
    <property type="match status" value="1"/>
</dbReference>
<evidence type="ECO:0000313" key="12">
    <source>
        <dbReference type="Proteomes" id="UP000244722"/>
    </source>
</evidence>
<organism evidence="11 12">
    <name type="scientific">Tuber borchii</name>
    <name type="common">White truffle</name>
    <dbReference type="NCBI Taxonomy" id="42251"/>
    <lineage>
        <taxon>Eukaryota</taxon>
        <taxon>Fungi</taxon>
        <taxon>Dikarya</taxon>
        <taxon>Ascomycota</taxon>
        <taxon>Pezizomycotina</taxon>
        <taxon>Pezizomycetes</taxon>
        <taxon>Pezizales</taxon>
        <taxon>Tuberaceae</taxon>
        <taxon>Tuber</taxon>
    </lineage>
</organism>
<reference evidence="11 12" key="1">
    <citation type="submission" date="2017-04" db="EMBL/GenBank/DDBJ databases">
        <title>Draft genome sequence of Tuber borchii Vittad., a whitish edible truffle.</title>
        <authorList>
            <consortium name="DOE Joint Genome Institute"/>
            <person name="Murat C."/>
            <person name="Kuo A."/>
            <person name="Barry K.W."/>
            <person name="Clum A."/>
            <person name="Dockter R.B."/>
            <person name="Fauchery L."/>
            <person name="Iotti M."/>
            <person name="Kohler A."/>
            <person name="Labutti K."/>
            <person name="Lindquist E.A."/>
            <person name="Lipzen A."/>
            <person name="Ohm R.A."/>
            <person name="Wang M."/>
            <person name="Grigoriev I.V."/>
            <person name="Zambonelli A."/>
            <person name="Martin F.M."/>
        </authorList>
    </citation>
    <scope>NUCLEOTIDE SEQUENCE [LARGE SCALE GENOMIC DNA]</scope>
    <source>
        <strain evidence="11 12">Tbo3840</strain>
    </source>
</reference>
<feature type="domain" description="Coenzyme PQQ synthesis protein F-like C-terminal lobe" evidence="10">
    <location>
        <begin position="785"/>
        <end position="883"/>
    </location>
</feature>
<protein>
    <submittedName>
        <fullName evidence="11">Metalloenzyme, LuxS/M16 peptidase-like protein</fullName>
    </submittedName>
</protein>
<keyword evidence="4" id="KW-0378">Hydrolase</keyword>